<dbReference type="SMART" id="SM00347">
    <property type="entry name" value="HTH_MARR"/>
    <property type="match status" value="1"/>
</dbReference>
<dbReference type="GO" id="GO:0006950">
    <property type="term" value="P:response to stress"/>
    <property type="evidence" value="ECO:0007669"/>
    <property type="project" value="TreeGrafter"/>
</dbReference>
<dbReference type="PANTHER" id="PTHR33164:SF43">
    <property type="entry name" value="HTH-TYPE TRANSCRIPTIONAL REPRESSOR YETL"/>
    <property type="match status" value="1"/>
</dbReference>
<evidence type="ECO:0000259" key="1">
    <source>
        <dbReference type="PROSITE" id="PS50995"/>
    </source>
</evidence>
<organism evidence="2 3">
    <name type="scientific">Kocuria soli</name>
    <dbReference type="NCBI Taxonomy" id="2485125"/>
    <lineage>
        <taxon>Bacteria</taxon>
        <taxon>Bacillati</taxon>
        <taxon>Actinomycetota</taxon>
        <taxon>Actinomycetes</taxon>
        <taxon>Micrococcales</taxon>
        <taxon>Micrococcaceae</taxon>
        <taxon>Kocuria</taxon>
    </lineage>
</organism>
<gene>
    <name evidence="2" type="ORF">EDL96_04480</name>
</gene>
<evidence type="ECO:0000313" key="3">
    <source>
        <dbReference type="Proteomes" id="UP000270616"/>
    </source>
</evidence>
<dbReference type="PROSITE" id="PS50995">
    <property type="entry name" value="HTH_MARR_2"/>
    <property type="match status" value="1"/>
</dbReference>
<dbReference type="Pfam" id="PF12802">
    <property type="entry name" value="MarR_2"/>
    <property type="match status" value="1"/>
</dbReference>
<evidence type="ECO:0000313" key="2">
    <source>
        <dbReference type="EMBL" id="ROZ64039.1"/>
    </source>
</evidence>
<comment type="caution">
    <text evidence="2">The sequence shown here is derived from an EMBL/GenBank/DDBJ whole genome shotgun (WGS) entry which is preliminary data.</text>
</comment>
<dbReference type="InterPro" id="IPR036388">
    <property type="entry name" value="WH-like_DNA-bd_sf"/>
</dbReference>
<protein>
    <submittedName>
        <fullName evidence="2">MarR family transcriptional regulator</fullName>
    </submittedName>
</protein>
<dbReference type="EMBL" id="RKMF01000004">
    <property type="protein sequence ID" value="ROZ64039.1"/>
    <property type="molecule type" value="Genomic_DNA"/>
</dbReference>
<proteinExistence type="predicted"/>
<dbReference type="GO" id="GO:0003700">
    <property type="term" value="F:DNA-binding transcription factor activity"/>
    <property type="evidence" value="ECO:0007669"/>
    <property type="project" value="InterPro"/>
</dbReference>
<dbReference type="AlphaFoldDB" id="A0A3N3ZRS9"/>
<accession>A0A3N3ZRS9</accession>
<dbReference type="InterPro" id="IPR039422">
    <property type="entry name" value="MarR/SlyA-like"/>
</dbReference>
<dbReference type="PANTHER" id="PTHR33164">
    <property type="entry name" value="TRANSCRIPTIONAL REGULATOR, MARR FAMILY"/>
    <property type="match status" value="1"/>
</dbReference>
<dbReference type="Proteomes" id="UP000270616">
    <property type="component" value="Unassembled WGS sequence"/>
</dbReference>
<dbReference type="Gene3D" id="1.10.10.10">
    <property type="entry name" value="Winged helix-like DNA-binding domain superfamily/Winged helix DNA-binding domain"/>
    <property type="match status" value="1"/>
</dbReference>
<dbReference type="SUPFAM" id="SSF46785">
    <property type="entry name" value="Winged helix' DNA-binding domain"/>
    <property type="match status" value="1"/>
</dbReference>
<feature type="domain" description="HTH marR-type" evidence="1">
    <location>
        <begin position="17"/>
        <end position="148"/>
    </location>
</feature>
<dbReference type="InterPro" id="IPR036390">
    <property type="entry name" value="WH_DNA-bd_sf"/>
</dbReference>
<name>A0A3N3ZRS9_9MICC</name>
<dbReference type="InterPro" id="IPR000835">
    <property type="entry name" value="HTH_MarR-typ"/>
</dbReference>
<reference evidence="2 3" key="1">
    <citation type="submission" date="2018-10" db="EMBL/GenBank/DDBJ databases">
        <title>Kocuria sp. M5W7-7, whole genome shotgun sequence.</title>
        <authorList>
            <person name="Tuo L."/>
        </authorList>
    </citation>
    <scope>NUCLEOTIDE SEQUENCE [LARGE SCALE GENOMIC DNA]</scope>
    <source>
        <strain evidence="2 3">M5W7-7</strain>
    </source>
</reference>
<keyword evidence="3" id="KW-1185">Reference proteome</keyword>
<sequence length="152" mass="16945">MERVMNDQPRSAGDPGQPLLLWEVQQTARLVARRFDEAMRSAGISTSEFGVLACVNDEPGITQAGIARQLEIRPQALTSTIDKLRRRGYIPGDSQGRGRRSDLTLTDAGRTALDTAWPFVIALNDPEKLGMSPGETEAMCRRLVYVRQRLYK</sequence>